<gene>
    <name evidence="1" type="ORF">GJR96_07555</name>
</gene>
<evidence type="ECO:0000313" key="2">
    <source>
        <dbReference type="Proteomes" id="UP000439022"/>
    </source>
</evidence>
<dbReference type="RefSeq" id="WP_154326188.1">
    <property type="nucleotide sequence ID" value="NZ_WKJO01000001.1"/>
</dbReference>
<protein>
    <submittedName>
        <fullName evidence="1">Uncharacterized protein</fullName>
    </submittedName>
</protein>
<reference evidence="1 2" key="1">
    <citation type="submission" date="2019-11" db="EMBL/GenBank/DDBJ databases">
        <title>Whole genome sequence of Haloferax sp. MBLA0076.</title>
        <authorList>
            <person name="Seo M.-J."/>
            <person name="Cho E.-S."/>
        </authorList>
    </citation>
    <scope>NUCLEOTIDE SEQUENCE [LARGE SCALE GENOMIC DNA]</scope>
    <source>
        <strain evidence="1 2">MBLA0076</strain>
    </source>
</reference>
<accession>A0A6A8GG92</accession>
<dbReference type="Proteomes" id="UP000439022">
    <property type="component" value="Unassembled WGS sequence"/>
</dbReference>
<proteinExistence type="predicted"/>
<sequence>MVGDIASLSLADENAGDEIRTTVAPLTDEKAWDASLCSLSFAEASAGDEI</sequence>
<keyword evidence="2" id="KW-1185">Reference proteome</keyword>
<evidence type="ECO:0000313" key="1">
    <source>
        <dbReference type="EMBL" id="MRX21811.1"/>
    </source>
</evidence>
<dbReference type="EMBL" id="WKJO01000001">
    <property type="protein sequence ID" value="MRX21811.1"/>
    <property type="molecule type" value="Genomic_DNA"/>
</dbReference>
<comment type="caution">
    <text evidence="1">The sequence shown here is derived from an EMBL/GenBank/DDBJ whole genome shotgun (WGS) entry which is preliminary data.</text>
</comment>
<dbReference type="AlphaFoldDB" id="A0A6A8GG92"/>
<name>A0A6A8GG92_9EURY</name>
<organism evidence="1 2">
    <name type="scientific">Haloferax litoreum</name>
    <dbReference type="NCBI Taxonomy" id="2666140"/>
    <lineage>
        <taxon>Archaea</taxon>
        <taxon>Methanobacteriati</taxon>
        <taxon>Methanobacteriota</taxon>
        <taxon>Stenosarchaea group</taxon>
        <taxon>Halobacteria</taxon>
        <taxon>Halobacteriales</taxon>
        <taxon>Haloferacaceae</taxon>
        <taxon>Haloferax</taxon>
    </lineage>
</organism>